<protein>
    <submittedName>
        <fullName evidence="1">Uncharacterized protein</fullName>
    </submittedName>
</protein>
<dbReference type="Proteomes" id="UP000294820">
    <property type="component" value="Chromosome 1"/>
</dbReference>
<reference evidence="1 2" key="1">
    <citation type="submission" date="2016-09" db="EMBL/GenBank/DDBJ databases">
        <authorList>
            <person name="Reverchon S."/>
            <person name="Nasser W."/>
            <person name="Leonard S."/>
            <person name="Brochier C."/>
            <person name="Duprey A."/>
        </authorList>
    </citation>
    <scope>NUCLEOTIDE SEQUENCE [LARGE SCALE GENOMIC DNA]</scope>
    <source>
        <strain evidence="1 2">174/2</strain>
    </source>
</reference>
<name>A0A375AE72_9GAMM</name>
<evidence type="ECO:0000313" key="2">
    <source>
        <dbReference type="Proteomes" id="UP000294820"/>
    </source>
</evidence>
<accession>A0A375AE72</accession>
<evidence type="ECO:0000313" key="1">
    <source>
        <dbReference type="EMBL" id="SLM64394.1"/>
    </source>
</evidence>
<gene>
    <name evidence="1" type="ORF">DAQ1742_03597</name>
</gene>
<dbReference type="EMBL" id="LT615367">
    <property type="protein sequence ID" value="SLM64394.1"/>
    <property type="molecule type" value="Genomic_DNA"/>
</dbReference>
<dbReference type="KEGG" id="daq:DAQ1742_03597"/>
<proteinExistence type="predicted"/>
<keyword evidence="2" id="KW-1185">Reference proteome</keyword>
<organism evidence="1 2">
    <name type="scientific">Dickeya aquatica</name>
    <dbReference type="NCBI Taxonomy" id="1401087"/>
    <lineage>
        <taxon>Bacteria</taxon>
        <taxon>Pseudomonadati</taxon>
        <taxon>Pseudomonadota</taxon>
        <taxon>Gammaproteobacteria</taxon>
        <taxon>Enterobacterales</taxon>
        <taxon>Pectobacteriaceae</taxon>
        <taxon>Dickeya</taxon>
    </lineage>
</organism>
<dbReference type="AlphaFoldDB" id="A0A375AE72"/>
<sequence>MAQGLAGVIITVARVGNAFCLYSMRKTAQMLCGFLLSYHPD</sequence>